<name>A0ABT1ZMA4_9BURK</name>
<evidence type="ECO:0000313" key="2">
    <source>
        <dbReference type="EMBL" id="MCS0581006.1"/>
    </source>
</evidence>
<reference evidence="2 3" key="1">
    <citation type="submission" date="2022-08" db="EMBL/GenBank/DDBJ databases">
        <title>Reclassification of Massilia species as members of the genera Telluria, Duganella, Pseudoduganella, Mokoshia gen. nov. and Zemynaea gen. nov. using orthogonal and non-orthogonal genome-based approaches.</title>
        <authorList>
            <person name="Bowman J.P."/>
        </authorList>
    </citation>
    <scope>NUCLEOTIDE SEQUENCE [LARGE SCALE GENOMIC DNA]</scope>
    <source>
        <strain evidence="2 3">JCM 31316</strain>
    </source>
</reference>
<feature type="transmembrane region" description="Helical" evidence="1">
    <location>
        <begin position="160"/>
        <end position="183"/>
    </location>
</feature>
<dbReference type="Proteomes" id="UP001204151">
    <property type="component" value="Unassembled WGS sequence"/>
</dbReference>
<keyword evidence="1" id="KW-1133">Transmembrane helix</keyword>
<accession>A0ABT1ZMA4</accession>
<evidence type="ECO:0008006" key="4">
    <source>
        <dbReference type="Google" id="ProtNLM"/>
    </source>
</evidence>
<organism evidence="2 3">
    <name type="scientific">Massilia pinisoli</name>
    <dbReference type="NCBI Taxonomy" id="1772194"/>
    <lineage>
        <taxon>Bacteria</taxon>
        <taxon>Pseudomonadati</taxon>
        <taxon>Pseudomonadota</taxon>
        <taxon>Betaproteobacteria</taxon>
        <taxon>Burkholderiales</taxon>
        <taxon>Oxalobacteraceae</taxon>
        <taxon>Telluria group</taxon>
        <taxon>Massilia</taxon>
    </lineage>
</organism>
<dbReference type="EMBL" id="JANUGW010000003">
    <property type="protein sequence ID" value="MCS0581006.1"/>
    <property type="molecule type" value="Genomic_DNA"/>
</dbReference>
<gene>
    <name evidence="2" type="ORF">NX784_05340</name>
</gene>
<protein>
    <recommendedName>
        <fullName evidence="4">Transmembrane protein</fullName>
    </recommendedName>
</protein>
<keyword evidence="1" id="KW-0472">Membrane</keyword>
<feature type="transmembrane region" description="Helical" evidence="1">
    <location>
        <begin position="211"/>
        <end position="231"/>
    </location>
</feature>
<keyword evidence="3" id="KW-1185">Reference proteome</keyword>
<dbReference type="RefSeq" id="WP_258815629.1">
    <property type="nucleotide sequence ID" value="NZ_JANUGW010000003.1"/>
</dbReference>
<evidence type="ECO:0000313" key="3">
    <source>
        <dbReference type="Proteomes" id="UP001204151"/>
    </source>
</evidence>
<sequence length="241" mass="26391">MALFTTDWRDELKQVKDAIGDVVDAKLNPMIGGAISQASAELGNVVKQASDQLQANIVVLSNEIHDQRRVTKDDVLALIDYASDKIGKTIDERLGVAKDELSLLVTEKVAHLRTELEDAAVRSRKTLYFNLSVSVLTALCMAAIGVVYRKITLDQLDVYSLFRVLLLSTAAGTGLYAALRMFTSWRGMNRAKKNVAAVAISYLGILRPNGALGMCILSLVLLLCWAFVTFYPSFAHAGLIR</sequence>
<proteinExistence type="predicted"/>
<comment type="caution">
    <text evidence="2">The sequence shown here is derived from an EMBL/GenBank/DDBJ whole genome shotgun (WGS) entry which is preliminary data.</text>
</comment>
<feature type="transmembrane region" description="Helical" evidence="1">
    <location>
        <begin position="127"/>
        <end position="148"/>
    </location>
</feature>
<keyword evidence="1" id="KW-0812">Transmembrane</keyword>
<evidence type="ECO:0000256" key="1">
    <source>
        <dbReference type="SAM" id="Phobius"/>
    </source>
</evidence>